<sequence length="367" mass="38364">MLSAHRRVTFLACRPDAREHEIVTQRCLARRLATLIGCAFGETDGNGAAPDGGFGYVVPNETLTSLDRARAFGIAGEDDLFGGVVPHPFVATKTITHPLVEADAAAPPGWSHAFADRVRDVVLPGFAAFSLHDAATAGRRLLAGGAVRIKLACGIGGSGQSVARDTAELDAQLGALEAAEIARHGLVVERNLDEIRTYSVGQVRVGSMLASYYGTQCATRNRHGHEVYGGSTLTVAPGGLETLGRIAPDEGVRRAVAQARTYHAAALACFDGMFASRANYDVAAGHDADGRPHAGVLEQSWRIGGASGAEIAALEAIAADPGLDTVQASTVEMHGPDQTPPDGAVVYFAGVDDHLGPITKYAVLQRR</sequence>
<dbReference type="RefSeq" id="WP_176069475.1">
    <property type="nucleotide sequence ID" value="NZ_JABWMJ010000005.1"/>
</dbReference>
<evidence type="ECO:0000313" key="1">
    <source>
        <dbReference type="EMBL" id="NUZ06631.1"/>
    </source>
</evidence>
<gene>
    <name evidence="1" type="ORF">HQN59_12745</name>
</gene>
<dbReference type="AlphaFoldDB" id="A0A7Y6NNV4"/>
<dbReference type="EMBL" id="JABWMJ010000005">
    <property type="protein sequence ID" value="NUZ06631.1"/>
    <property type="molecule type" value="Genomic_DNA"/>
</dbReference>
<comment type="caution">
    <text evidence="1">The sequence shown here is derived from an EMBL/GenBank/DDBJ whole genome shotgun (WGS) entry which is preliminary data.</text>
</comment>
<accession>A0A7Y6NNV4</accession>
<organism evidence="1 2">
    <name type="scientific">Piscinibacter koreensis</name>
    <dbReference type="NCBI Taxonomy" id="2742824"/>
    <lineage>
        <taxon>Bacteria</taxon>
        <taxon>Pseudomonadati</taxon>
        <taxon>Pseudomonadota</taxon>
        <taxon>Betaproteobacteria</taxon>
        <taxon>Burkholderiales</taxon>
        <taxon>Sphaerotilaceae</taxon>
        <taxon>Piscinibacter</taxon>
    </lineage>
</organism>
<dbReference type="InterPro" id="IPR021519">
    <property type="entry name" value="DUF3182"/>
</dbReference>
<dbReference type="SUPFAM" id="SSF56059">
    <property type="entry name" value="Glutathione synthetase ATP-binding domain-like"/>
    <property type="match status" value="1"/>
</dbReference>
<name>A0A7Y6NNV4_9BURK</name>
<evidence type="ECO:0000313" key="2">
    <source>
        <dbReference type="Proteomes" id="UP000529637"/>
    </source>
</evidence>
<keyword evidence="2" id="KW-1185">Reference proteome</keyword>
<proteinExistence type="predicted"/>
<reference evidence="1 2" key="1">
    <citation type="submission" date="2020-06" db="EMBL/GenBank/DDBJ databases">
        <title>Schlegella sp. ID0723 isolated from air conditioner.</title>
        <authorList>
            <person name="Kim D.Y."/>
            <person name="Kim D.-U."/>
        </authorList>
    </citation>
    <scope>NUCLEOTIDE SEQUENCE [LARGE SCALE GENOMIC DNA]</scope>
    <source>
        <strain evidence="1 2">ID0723</strain>
    </source>
</reference>
<dbReference type="Pfam" id="PF11379">
    <property type="entry name" value="DUF3182"/>
    <property type="match status" value="1"/>
</dbReference>
<dbReference type="Proteomes" id="UP000529637">
    <property type="component" value="Unassembled WGS sequence"/>
</dbReference>
<protein>
    <submittedName>
        <fullName evidence="1">DUF3182 family protein</fullName>
    </submittedName>
</protein>